<proteinExistence type="predicted"/>
<feature type="compositionally biased region" description="Basic and acidic residues" evidence="5">
    <location>
        <begin position="1"/>
        <end position="13"/>
    </location>
</feature>
<dbReference type="EMBL" id="SPNW01000104">
    <property type="protein sequence ID" value="TIA85604.1"/>
    <property type="molecule type" value="Genomic_DNA"/>
</dbReference>
<feature type="domain" description="C3H1-type" evidence="6">
    <location>
        <begin position="268"/>
        <end position="294"/>
    </location>
</feature>
<feature type="compositionally biased region" description="Polar residues" evidence="5">
    <location>
        <begin position="68"/>
        <end position="92"/>
    </location>
</feature>
<comment type="caution">
    <text evidence="7">The sequence shown here is derived from an EMBL/GenBank/DDBJ whole genome shotgun (WGS) entry which is preliminary data.</text>
</comment>
<keyword evidence="1 4" id="KW-0479">Metal-binding</keyword>
<feature type="domain" description="C3H1-type" evidence="6">
    <location>
        <begin position="324"/>
        <end position="352"/>
    </location>
</feature>
<evidence type="ECO:0000259" key="6">
    <source>
        <dbReference type="PROSITE" id="PS50103"/>
    </source>
</evidence>
<organism evidence="7 8">
    <name type="scientific">Wallemia hederae</name>
    <dbReference type="NCBI Taxonomy" id="1540922"/>
    <lineage>
        <taxon>Eukaryota</taxon>
        <taxon>Fungi</taxon>
        <taxon>Dikarya</taxon>
        <taxon>Basidiomycota</taxon>
        <taxon>Wallemiomycotina</taxon>
        <taxon>Wallemiomycetes</taxon>
        <taxon>Wallemiales</taxon>
        <taxon>Wallemiaceae</taxon>
        <taxon>Wallemia</taxon>
    </lineage>
</organism>
<dbReference type="SMART" id="SM00356">
    <property type="entry name" value="ZnF_C3H1"/>
    <property type="match status" value="4"/>
</dbReference>
<keyword evidence="3 4" id="KW-0862">Zinc</keyword>
<evidence type="ECO:0000313" key="7">
    <source>
        <dbReference type="EMBL" id="TIA85604.1"/>
    </source>
</evidence>
<dbReference type="Gene3D" id="4.10.1000.10">
    <property type="entry name" value="Zinc finger, CCCH-type"/>
    <property type="match status" value="2"/>
</dbReference>
<evidence type="ECO:0000256" key="4">
    <source>
        <dbReference type="PROSITE-ProRule" id="PRU00723"/>
    </source>
</evidence>
<feature type="region of interest" description="Disordered" evidence="5">
    <location>
        <begin position="1"/>
        <end position="92"/>
    </location>
</feature>
<feature type="compositionally biased region" description="Polar residues" evidence="5">
    <location>
        <begin position="185"/>
        <end position="199"/>
    </location>
</feature>
<dbReference type="GO" id="GO:0008270">
    <property type="term" value="F:zinc ion binding"/>
    <property type="evidence" value="ECO:0007669"/>
    <property type="project" value="UniProtKB-KW"/>
</dbReference>
<reference evidence="7 8" key="1">
    <citation type="submission" date="2019-03" db="EMBL/GenBank/DDBJ databases">
        <title>Sequencing 23 genomes of Wallemia ichthyophaga.</title>
        <authorList>
            <person name="Gostincar C."/>
        </authorList>
    </citation>
    <scope>NUCLEOTIDE SEQUENCE [LARGE SCALE GENOMIC DNA]</scope>
    <source>
        <strain evidence="7 8">EXF-5753</strain>
    </source>
</reference>
<evidence type="ECO:0000313" key="8">
    <source>
        <dbReference type="Proteomes" id="UP000310189"/>
    </source>
</evidence>
<feature type="zinc finger region" description="C3H1-type" evidence="4">
    <location>
        <begin position="353"/>
        <end position="381"/>
    </location>
</feature>
<feature type="region of interest" description="Disordered" evidence="5">
    <location>
        <begin position="409"/>
        <end position="502"/>
    </location>
</feature>
<feature type="zinc finger region" description="C3H1-type" evidence="4">
    <location>
        <begin position="324"/>
        <end position="352"/>
    </location>
</feature>
<feature type="compositionally biased region" description="Basic residues" evidence="5">
    <location>
        <begin position="56"/>
        <end position="67"/>
    </location>
</feature>
<dbReference type="PROSITE" id="PS50103">
    <property type="entry name" value="ZF_C3H1"/>
    <property type="match status" value="4"/>
</dbReference>
<evidence type="ECO:0000256" key="3">
    <source>
        <dbReference type="ARBA" id="ARBA00022833"/>
    </source>
</evidence>
<dbReference type="InterPro" id="IPR000571">
    <property type="entry name" value="Znf_CCCH"/>
</dbReference>
<dbReference type="PANTHER" id="PTHR46156:SF1">
    <property type="entry name" value="ZINC FINGER CCCH DOMAIN-CONTAINING PROTEIN 3"/>
    <property type="match status" value="1"/>
</dbReference>
<feature type="compositionally biased region" description="Polar residues" evidence="5">
    <location>
        <begin position="473"/>
        <end position="489"/>
    </location>
</feature>
<feature type="region of interest" description="Disordered" evidence="5">
    <location>
        <begin position="164"/>
        <end position="199"/>
    </location>
</feature>
<feature type="zinc finger region" description="C3H1-type" evidence="4">
    <location>
        <begin position="295"/>
        <end position="323"/>
    </location>
</feature>
<evidence type="ECO:0000256" key="1">
    <source>
        <dbReference type="ARBA" id="ARBA00022723"/>
    </source>
</evidence>
<keyword evidence="8" id="KW-1185">Reference proteome</keyword>
<evidence type="ECO:0000256" key="5">
    <source>
        <dbReference type="SAM" id="MobiDB-lite"/>
    </source>
</evidence>
<gene>
    <name evidence="7" type="ORF">E3P99_03941</name>
</gene>
<feature type="zinc finger region" description="C3H1-type" evidence="4">
    <location>
        <begin position="268"/>
        <end position="294"/>
    </location>
</feature>
<feature type="compositionally biased region" description="Basic and acidic residues" evidence="5">
    <location>
        <begin position="106"/>
        <end position="118"/>
    </location>
</feature>
<dbReference type="SUPFAM" id="SSF90229">
    <property type="entry name" value="CCCH zinc finger"/>
    <property type="match status" value="1"/>
</dbReference>
<feature type="domain" description="C3H1-type" evidence="6">
    <location>
        <begin position="353"/>
        <end position="381"/>
    </location>
</feature>
<keyword evidence="2 4" id="KW-0863">Zinc-finger</keyword>
<name>A0A4T0FEN6_9BASI</name>
<accession>A0A4T0FEN6</accession>
<dbReference type="Proteomes" id="UP000310189">
    <property type="component" value="Unassembled WGS sequence"/>
</dbReference>
<dbReference type="PANTHER" id="PTHR46156">
    <property type="entry name" value="CCCH ZINGC FINGER"/>
    <property type="match status" value="1"/>
</dbReference>
<feature type="region of interest" description="Disordered" evidence="5">
    <location>
        <begin position="106"/>
        <end position="144"/>
    </location>
</feature>
<dbReference type="OrthoDB" id="410307at2759"/>
<protein>
    <recommendedName>
        <fullName evidence="6">C3H1-type domain-containing protein</fullName>
    </recommendedName>
</protein>
<feature type="compositionally biased region" description="Polar residues" evidence="5">
    <location>
        <begin position="16"/>
        <end position="42"/>
    </location>
</feature>
<evidence type="ECO:0000256" key="2">
    <source>
        <dbReference type="ARBA" id="ARBA00022771"/>
    </source>
</evidence>
<dbReference type="InterPro" id="IPR036855">
    <property type="entry name" value="Znf_CCCH_sf"/>
</dbReference>
<feature type="compositionally biased region" description="Basic residues" evidence="5">
    <location>
        <begin position="119"/>
        <end position="133"/>
    </location>
</feature>
<dbReference type="AlphaFoldDB" id="A0A4T0FEN6"/>
<feature type="domain" description="C3H1-type" evidence="6">
    <location>
        <begin position="295"/>
        <end position="323"/>
    </location>
</feature>
<sequence>MSSNTRKELETRIAELSSQINASTSKQPSVPLGSQQPQSQQEHAPKFTYSHTNHQYPRKKPFHKQRHVNMSLTNANSADTTQPPSWVTRRSGNMSLLSSDTLEKTLHIKASRDKEKAARRASKKAKSTRKSKQHQSITKDGRRQIIIDGVPFEFDETGGKLVKVSKEDSDPWDDDAPKPPLEGATESSGSTPKKMTIDGTNYVRTKSGNLVRDVFARKRNDDLMKAKQQRLDKMTSMLGSVQKARNAAALNRKAQLKKETLTEEQKVFFNRQRCTLFTKTGRCSKALHCPFIHDSAKTAICPHFLRKKCRNSDSACSLSHHPSPNNMPHCTHFESQHGCRAGAECMYTHVHLNKDALVCRDFAVLGFCDSGVDCDRRHVRECPDYAEAGDCKNPSCKLPHIIKSEASKAGIVGSDRSSDASKPKKRKEASYELEEYSPDYGLPGKRIKSKRKTSKDDLTQQSDFVTFDDSNEDSSGSSAIDSDQESVNSDDFALANESIPLY</sequence>
<dbReference type="GO" id="GO:0005634">
    <property type="term" value="C:nucleus"/>
    <property type="evidence" value="ECO:0007669"/>
    <property type="project" value="TreeGrafter"/>
</dbReference>